<gene>
    <name evidence="1" type="primary">Necator_chrIII.g10656</name>
    <name evidence="1" type="ORF">RB195_009891</name>
</gene>
<reference evidence="1 2" key="1">
    <citation type="submission" date="2023-08" db="EMBL/GenBank/DDBJ databases">
        <title>A Necator americanus chromosomal reference genome.</title>
        <authorList>
            <person name="Ilik V."/>
            <person name="Petrzelkova K.J."/>
            <person name="Pardy F."/>
            <person name="Fuh T."/>
            <person name="Niatou-Singa F.S."/>
            <person name="Gouil Q."/>
            <person name="Baker L."/>
            <person name="Ritchie M.E."/>
            <person name="Jex A.R."/>
            <person name="Gazzola D."/>
            <person name="Li H."/>
            <person name="Toshio Fujiwara R."/>
            <person name="Zhan B."/>
            <person name="Aroian R.V."/>
            <person name="Pafco B."/>
            <person name="Schwarz E.M."/>
        </authorList>
    </citation>
    <scope>NUCLEOTIDE SEQUENCE [LARGE SCALE GENOMIC DNA]</scope>
    <source>
        <strain evidence="1 2">Aroian</strain>
        <tissue evidence="1">Whole animal</tissue>
    </source>
</reference>
<dbReference type="EMBL" id="JAVFWL010000003">
    <property type="protein sequence ID" value="KAK6742301.1"/>
    <property type="molecule type" value="Genomic_DNA"/>
</dbReference>
<evidence type="ECO:0000313" key="2">
    <source>
        <dbReference type="Proteomes" id="UP001303046"/>
    </source>
</evidence>
<keyword evidence="2" id="KW-1185">Reference proteome</keyword>
<comment type="caution">
    <text evidence="1">The sequence shown here is derived from an EMBL/GenBank/DDBJ whole genome shotgun (WGS) entry which is preliminary data.</text>
</comment>
<proteinExistence type="predicted"/>
<dbReference type="Proteomes" id="UP001303046">
    <property type="component" value="Unassembled WGS sequence"/>
</dbReference>
<organism evidence="1 2">
    <name type="scientific">Necator americanus</name>
    <name type="common">Human hookworm</name>
    <dbReference type="NCBI Taxonomy" id="51031"/>
    <lineage>
        <taxon>Eukaryota</taxon>
        <taxon>Metazoa</taxon>
        <taxon>Ecdysozoa</taxon>
        <taxon>Nematoda</taxon>
        <taxon>Chromadorea</taxon>
        <taxon>Rhabditida</taxon>
        <taxon>Rhabditina</taxon>
        <taxon>Rhabditomorpha</taxon>
        <taxon>Strongyloidea</taxon>
        <taxon>Ancylostomatidae</taxon>
        <taxon>Bunostominae</taxon>
        <taxon>Necator</taxon>
    </lineage>
</organism>
<protein>
    <recommendedName>
        <fullName evidence="3">Phlebovirus glycoprotein G2 fusion domain-containing protein</fullName>
    </recommendedName>
</protein>
<sequence length="103" mass="11754">MVSRPNQPLLPIFPIHRFRRKFEQFSNQRALRTVLSVSPVSFWEQLTVQHSLRISCAERHCYCETSEPAVDRPDNNGALLRGTMVTNVNLVSIRTNVNCSAEA</sequence>
<accession>A0ABR1CYQ5</accession>
<evidence type="ECO:0000313" key="1">
    <source>
        <dbReference type="EMBL" id="KAK6742301.1"/>
    </source>
</evidence>
<name>A0ABR1CYQ5_NECAM</name>
<evidence type="ECO:0008006" key="3">
    <source>
        <dbReference type="Google" id="ProtNLM"/>
    </source>
</evidence>